<dbReference type="Pfam" id="PF13377">
    <property type="entry name" value="Peripla_BP_3"/>
    <property type="match status" value="1"/>
</dbReference>
<proteinExistence type="predicted"/>
<dbReference type="InterPro" id="IPR010982">
    <property type="entry name" value="Lambda_DNA-bd_dom_sf"/>
</dbReference>
<dbReference type="GO" id="GO:0003700">
    <property type="term" value="F:DNA-binding transcription factor activity"/>
    <property type="evidence" value="ECO:0007669"/>
    <property type="project" value="TreeGrafter"/>
</dbReference>
<organism evidence="6 7">
    <name type="scientific">Luoshenia tenuis</name>
    <dbReference type="NCBI Taxonomy" id="2763654"/>
    <lineage>
        <taxon>Bacteria</taxon>
        <taxon>Bacillati</taxon>
        <taxon>Bacillota</taxon>
        <taxon>Clostridia</taxon>
        <taxon>Christensenellales</taxon>
        <taxon>Christensenellaceae</taxon>
        <taxon>Luoshenia</taxon>
    </lineage>
</organism>
<dbReference type="AlphaFoldDB" id="A0A926HM29"/>
<feature type="domain" description="HTH lacI-type" evidence="5">
    <location>
        <begin position="3"/>
        <end position="57"/>
    </location>
</feature>
<keyword evidence="4" id="KW-0804">Transcription</keyword>
<reference evidence="6" key="1">
    <citation type="submission" date="2020-08" db="EMBL/GenBank/DDBJ databases">
        <title>Genome public.</title>
        <authorList>
            <person name="Liu C."/>
            <person name="Sun Q."/>
        </authorList>
    </citation>
    <scope>NUCLEOTIDE SEQUENCE</scope>
    <source>
        <strain evidence="6">NSJ-44</strain>
    </source>
</reference>
<dbReference type="CDD" id="cd01392">
    <property type="entry name" value="HTH_LacI"/>
    <property type="match status" value="1"/>
</dbReference>
<comment type="caution">
    <text evidence="6">The sequence shown here is derived from an EMBL/GenBank/DDBJ whole genome shotgun (WGS) entry which is preliminary data.</text>
</comment>
<protein>
    <submittedName>
        <fullName evidence="6">LacI family DNA-binding transcriptional regulator</fullName>
    </submittedName>
</protein>
<dbReference type="Proteomes" id="UP000654279">
    <property type="component" value="Unassembled WGS sequence"/>
</dbReference>
<dbReference type="PROSITE" id="PS50932">
    <property type="entry name" value="HTH_LACI_2"/>
    <property type="match status" value="1"/>
</dbReference>
<dbReference type="Gene3D" id="3.40.50.2300">
    <property type="match status" value="2"/>
</dbReference>
<dbReference type="Gene3D" id="1.10.260.40">
    <property type="entry name" value="lambda repressor-like DNA-binding domains"/>
    <property type="match status" value="1"/>
</dbReference>
<dbReference type="InterPro" id="IPR028082">
    <property type="entry name" value="Peripla_BP_I"/>
</dbReference>
<dbReference type="EMBL" id="JACRSO010000002">
    <property type="protein sequence ID" value="MBC8529099.1"/>
    <property type="molecule type" value="Genomic_DNA"/>
</dbReference>
<evidence type="ECO:0000256" key="3">
    <source>
        <dbReference type="ARBA" id="ARBA00023125"/>
    </source>
</evidence>
<evidence type="ECO:0000259" key="5">
    <source>
        <dbReference type="PROSITE" id="PS50932"/>
    </source>
</evidence>
<evidence type="ECO:0000313" key="6">
    <source>
        <dbReference type="EMBL" id="MBC8529099.1"/>
    </source>
</evidence>
<dbReference type="PANTHER" id="PTHR30146">
    <property type="entry name" value="LACI-RELATED TRANSCRIPTIONAL REPRESSOR"/>
    <property type="match status" value="1"/>
</dbReference>
<evidence type="ECO:0000256" key="1">
    <source>
        <dbReference type="ARBA" id="ARBA00022491"/>
    </source>
</evidence>
<dbReference type="InterPro" id="IPR000843">
    <property type="entry name" value="HTH_LacI"/>
</dbReference>
<dbReference type="SMART" id="SM00354">
    <property type="entry name" value="HTH_LACI"/>
    <property type="match status" value="1"/>
</dbReference>
<dbReference type="SUPFAM" id="SSF47413">
    <property type="entry name" value="lambda repressor-like DNA-binding domains"/>
    <property type="match status" value="1"/>
</dbReference>
<dbReference type="GO" id="GO:0000976">
    <property type="term" value="F:transcription cis-regulatory region binding"/>
    <property type="evidence" value="ECO:0007669"/>
    <property type="project" value="TreeGrafter"/>
</dbReference>
<keyword evidence="7" id="KW-1185">Reference proteome</keyword>
<dbReference type="PROSITE" id="PS00356">
    <property type="entry name" value="HTH_LACI_1"/>
    <property type="match status" value="1"/>
</dbReference>
<evidence type="ECO:0000256" key="2">
    <source>
        <dbReference type="ARBA" id="ARBA00023015"/>
    </source>
</evidence>
<sequence>MKVTIKDIAREAGVSISTVSYALNKKGRIVSDKHRRIIEIARKYNYVPNANARSLASGLSNNIGLLLYNSAGLTSPYILKCISTLSDIIGENYGWLALCQLKSPAIDLQDMRRYLGNSRSDGIIVFNAQLPKEVIALLSTAKTPYIVFGREQASCSYVCCDDAAGIREGFDALYARDKRKVLFISGCAEAEMDKDVRTQAYLGCIADHGLAFCQVVGGGYSREQTAAALGAYFAGGGETPQAIMAANDEMAYAAIHVLEERGLIPGQDVALIGFDDADPEHNDAIGLTSIRQPIGQMTRACIEYIYQIVEKDEPALLQQKYAPQLVVRAGTLL</sequence>
<evidence type="ECO:0000256" key="4">
    <source>
        <dbReference type="ARBA" id="ARBA00023163"/>
    </source>
</evidence>
<keyword evidence="1" id="KW-0678">Repressor</keyword>
<dbReference type="InterPro" id="IPR046335">
    <property type="entry name" value="LacI/GalR-like_sensor"/>
</dbReference>
<evidence type="ECO:0000313" key="7">
    <source>
        <dbReference type="Proteomes" id="UP000654279"/>
    </source>
</evidence>
<gene>
    <name evidence="6" type="ORF">H8699_06630</name>
</gene>
<dbReference type="Pfam" id="PF00356">
    <property type="entry name" value="LacI"/>
    <property type="match status" value="1"/>
</dbReference>
<accession>A0A926HM29</accession>
<dbReference type="PRINTS" id="PR00036">
    <property type="entry name" value="HTHLACI"/>
</dbReference>
<dbReference type="SUPFAM" id="SSF53822">
    <property type="entry name" value="Periplasmic binding protein-like I"/>
    <property type="match status" value="1"/>
</dbReference>
<dbReference type="PANTHER" id="PTHR30146:SF148">
    <property type="entry name" value="HTH-TYPE TRANSCRIPTIONAL REPRESSOR PURR-RELATED"/>
    <property type="match status" value="1"/>
</dbReference>
<keyword evidence="2" id="KW-0805">Transcription regulation</keyword>
<keyword evidence="3 6" id="KW-0238">DNA-binding</keyword>
<dbReference type="RefSeq" id="WP_249284987.1">
    <property type="nucleotide sequence ID" value="NZ_JACRSO010000002.1"/>
</dbReference>
<name>A0A926HM29_9FIRM</name>